<dbReference type="Gene3D" id="1.10.238.10">
    <property type="entry name" value="EF-hand"/>
    <property type="match status" value="1"/>
</dbReference>
<feature type="domain" description="EF-hand" evidence="1">
    <location>
        <begin position="55"/>
        <end position="90"/>
    </location>
</feature>
<evidence type="ECO:0000259" key="1">
    <source>
        <dbReference type="PROSITE" id="PS50222"/>
    </source>
</evidence>
<dbReference type="AlphaFoldDB" id="A0A7S1RME9"/>
<proteinExistence type="predicted"/>
<gene>
    <name evidence="2" type="ORF">ACAT0790_LOCUS46152</name>
</gene>
<dbReference type="GO" id="GO:0005509">
    <property type="term" value="F:calcium ion binding"/>
    <property type="evidence" value="ECO:0007669"/>
    <property type="project" value="InterPro"/>
</dbReference>
<name>A0A7S1RME9_ALECA</name>
<dbReference type="InterPro" id="IPR002048">
    <property type="entry name" value="EF_hand_dom"/>
</dbReference>
<evidence type="ECO:0000313" key="2">
    <source>
        <dbReference type="EMBL" id="CAD9169383.1"/>
    </source>
</evidence>
<protein>
    <recommendedName>
        <fullName evidence="1">EF-hand domain-containing protein</fullName>
    </recommendedName>
</protein>
<organism evidence="2">
    <name type="scientific">Alexandrium catenella</name>
    <name type="common">Red tide dinoflagellate</name>
    <name type="synonym">Gonyaulax catenella</name>
    <dbReference type="NCBI Taxonomy" id="2925"/>
    <lineage>
        <taxon>Eukaryota</taxon>
        <taxon>Sar</taxon>
        <taxon>Alveolata</taxon>
        <taxon>Dinophyceae</taxon>
        <taxon>Gonyaulacales</taxon>
        <taxon>Pyrocystaceae</taxon>
        <taxon>Alexandrium</taxon>
    </lineage>
</organism>
<dbReference type="PROSITE" id="PS50222">
    <property type="entry name" value="EF_HAND_2"/>
    <property type="match status" value="1"/>
</dbReference>
<sequence length="266" mass="30651">MDLGYDQRELLALHSERLKELHTHELDFDDLVQEIDQCREAKVAKQRKKAGFSTEELENFKSLFEMFDKDSSSHIDNNELIALLKFFNWQPRTKEGQQVLMEKLDIARARAREAGIEDVGEYGSCDVKFWTFVQLARMLKRETEQAEEQMNAEVVKELNLSDKECEQFRGIFQGAITREKEKAKEAGLQAMSERVPEYGLKGEAVRTLVRSLGVQLTTRVDDKLADKLADLEEEDRVLTFVGFLRLMVWMVETNFAGINDAAAKYA</sequence>
<dbReference type="InterPro" id="IPR011992">
    <property type="entry name" value="EF-hand-dom_pair"/>
</dbReference>
<dbReference type="SUPFAM" id="SSF47473">
    <property type="entry name" value="EF-hand"/>
    <property type="match status" value="1"/>
</dbReference>
<reference evidence="2" key="1">
    <citation type="submission" date="2021-01" db="EMBL/GenBank/DDBJ databases">
        <authorList>
            <person name="Corre E."/>
            <person name="Pelletier E."/>
            <person name="Niang G."/>
            <person name="Scheremetjew M."/>
            <person name="Finn R."/>
            <person name="Kale V."/>
            <person name="Holt S."/>
            <person name="Cochrane G."/>
            <person name="Meng A."/>
            <person name="Brown T."/>
            <person name="Cohen L."/>
        </authorList>
    </citation>
    <scope>NUCLEOTIDE SEQUENCE</scope>
    <source>
        <strain evidence="2">OF101</strain>
    </source>
</reference>
<accession>A0A7S1RME9</accession>
<dbReference type="EMBL" id="HBGE01077158">
    <property type="protein sequence ID" value="CAD9169383.1"/>
    <property type="molecule type" value="Transcribed_RNA"/>
</dbReference>